<protein>
    <submittedName>
        <fullName evidence="1">YaaA family protein</fullName>
    </submittedName>
</protein>
<dbReference type="EMBL" id="CP162511">
    <property type="protein sequence ID" value="XDI07176.1"/>
    <property type="molecule type" value="Genomic_DNA"/>
</dbReference>
<reference evidence="1" key="1">
    <citation type="submission" date="2024-05" db="EMBL/GenBank/DDBJ databases">
        <title>Herbiconiux sp. A18JL235.</title>
        <authorList>
            <person name="Zhang G."/>
        </authorList>
    </citation>
    <scope>NUCLEOTIDE SEQUENCE</scope>
    <source>
        <strain evidence="1">A18JL235</strain>
    </source>
</reference>
<accession>A0AB39BM61</accession>
<dbReference type="InterPro" id="IPR005583">
    <property type="entry name" value="YaaA"/>
</dbReference>
<dbReference type="PANTHER" id="PTHR30283:SF4">
    <property type="entry name" value="PEROXIDE STRESS RESISTANCE PROTEIN YAAA"/>
    <property type="match status" value="1"/>
</dbReference>
<organism evidence="1">
    <name type="scientific">Herbiconiux sp. A18JL235</name>
    <dbReference type="NCBI Taxonomy" id="3152363"/>
    <lineage>
        <taxon>Bacteria</taxon>
        <taxon>Bacillati</taxon>
        <taxon>Actinomycetota</taxon>
        <taxon>Actinomycetes</taxon>
        <taxon>Micrococcales</taxon>
        <taxon>Microbacteriaceae</taxon>
        <taxon>Herbiconiux</taxon>
    </lineage>
</organism>
<dbReference type="PANTHER" id="PTHR30283">
    <property type="entry name" value="PEROXIDE STRESS RESPONSE PROTEIN YAAA"/>
    <property type="match status" value="1"/>
</dbReference>
<sequence length="249" mass="27071">MLVLLPPSETKRDGGEGAPLDFAALSHPALTRVRKPLVRRVATLARTPDEMMQRLKLGPKLAFEVERNRLVTKSATMPAMDRYTGVLYEALDAPALDPAARAFAAEHVRIHSALFGLVGAGDPVPAYRLSHDSRLDAPSIKTVWAEAVSKELLAHRDELVLDLRSEAYVHLGPVPPAASRTYFLRVVTTGDDGVRRALNHFNKKGKGELVRALVQHGVDFADVDELIAWGAASGHRLSLAADGELVLEV</sequence>
<dbReference type="AlphaFoldDB" id="A0AB39BM61"/>
<dbReference type="Pfam" id="PF03883">
    <property type="entry name" value="H2O2_YaaD"/>
    <property type="match status" value="1"/>
</dbReference>
<dbReference type="RefSeq" id="WP_368499552.1">
    <property type="nucleotide sequence ID" value="NZ_CP162511.1"/>
</dbReference>
<evidence type="ECO:0000313" key="1">
    <source>
        <dbReference type="EMBL" id="XDI07176.1"/>
    </source>
</evidence>
<dbReference type="GO" id="GO:0005829">
    <property type="term" value="C:cytosol"/>
    <property type="evidence" value="ECO:0007669"/>
    <property type="project" value="TreeGrafter"/>
</dbReference>
<proteinExistence type="predicted"/>
<dbReference type="GO" id="GO:0033194">
    <property type="term" value="P:response to hydroperoxide"/>
    <property type="evidence" value="ECO:0007669"/>
    <property type="project" value="TreeGrafter"/>
</dbReference>
<gene>
    <name evidence="1" type="ORF">ABFY20_08765</name>
</gene>
<name>A0AB39BM61_9MICO</name>